<proteinExistence type="predicted"/>
<dbReference type="InterPro" id="IPR032092">
    <property type="entry name" value="PilW"/>
</dbReference>
<comment type="caution">
    <text evidence="1">The sequence shown here is derived from an EMBL/GenBank/DDBJ whole genome shotgun (WGS) entry which is preliminary data.</text>
</comment>
<dbReference type="Pfam" id="PF16074">
    <property type="entry name" value="PilW"/>
    <property type="match status" value="1"/>
</dbReference>
<name>H1SFA4_9BURK</name>
<dbReference type="GO" id="GO:0043683">
    <property type="term" value="P:type IV pilus assembly"/>
    <property type="evidence" value="ECO:0007669"/>
    <property type="project" value="InterPro"/>
</dbReference>
<dbReference type="Proteomes" id="UP000005808">
    <property type="component" value="Unassembled WGS sequence"/>
</dbReference>
<organism evidence="1 2">
    <name type="scientific">Cupriavidus basilensis OR16</name>
    <dbReference type="NCBI Taxonomy" id="1127483"/>
    <lineage>
        <taxon>Bacteria</taxon>
        <taxon>Pseudomonadati</taxon>
        <taxon>Pseudomonadota</taxon>
        <taxon>Betaproteobacteria</taxon>
        <taxon>Burkholderiales</taxon>
        <taxon>Burkholderiaceae</taxon>
        <taxon>Cupriavidus</taxon>
    </lineage>
</organism>
<sequence length="292" mass="30703">MIELMVALTLGMLVLVASTSFYLLTRSTYGSINDSANIEERGQFAIGVVSRMLRQIAYTPPASDGGSMQISSQMLMGLDNCSTPSDSETLGCDAGAAVNASDVLLTRFFGVGTAADPTVSDGSMVDCSGQAVAAPSNIDNAASQRGLSILYVQNGADGLPYLMCKYRRRAAGKETSTFVAQQLVPGVENLQVLFGISTDDDEVADKFVPASQVGAAEWARVFALKVALVVRGDNTSAASSGQPAIQLFGPMYNGADGTFTPTQNPQSARRLFTATVQVRNYLSCMQGDPSCL</sequence>
<dbReference type="AlphaFoldDB" id="H1SFA4"/>
<reference evidence="1 2" key="1">
    <citation type="journal article" date="2012" name="J. Bacteriol.">
        <title>De Novo Genome Project of Cupriavidus basilensis OR16.</title>
        <authorList>
            <person name="Cserhati M."/>
            <person name="Kriszt B."/>
            <person name="Szoboszlay S."/>
            <person name="Toth A."/>
            <person name="Szabo I."/>
            <person name="Tancsics A."/>
            <person name="Nagy I."/>
            <person name="Horvath B."/>
            <person name="Nagy I."/>
            <person name="Kukolya J."/>
        </authorList>
    </citation>
    <scope>NUCLEOTIDE SEQUENCE [LARGE SCALE GENOMIC DNA]</scope>
    <source>
        <strain evidence="1 2">OR16</strain>
    </source>
</reference>
<protein>
    <submittedName>
        <fullName evidence="1">Type IV pilus assembly protein PilW</fullName>
    </submittedName>
</protein>
<dbReference type="EMBL" id="AHJE01000108">
    <property type="protein sequence ID" value="EHP38768.1"/>
    <property type="molecule type" value="Genomic_DNA"/>
</dbReference>
<evidence type="ECO:0000313" key="2">
    <source>
        <dbReference type="Proteomes" id="UP000005808"/>
    </source>
</evidence>
<dbReference type="PATRIC" id="fig|1127483.3.peg.7012"/>
<gene>
    <name evidence="1" type="ORF">OR16_35095</name>
</gene>
<accession>H1SFA4</accession>
<evidence type="ECO:0000313" key="1">
    <source>
        <dbReference type="EMBL" id="EHP38768.1"/>
    </source>
</evidence>